<keyword evidence="9" id="KW-1185">Reference proteome</keyword>
<dbReference type="RefSeq" id="WP_275680574.1">
    <property type="nucleotide sequence ID" value="NZ_JAJLJH010000001.1"/>
</dbReference>
<feature type="active site" description="Charge relay system" evidence="5">
    <location>
        <position position="191"/>
    </location>
</feature>
<accession>A0A9X1YEI5</accession>
<evidence type="ECO:0000259" key="7">
    <source>
        <dbReference type="Pfam" id="PF00082"/>
    </source>
</evidence>
<dbReference type="CDD" id="cd05561">
    <property type="entry name" value="Peptidases_S8_4"/>
    <property type="match status" value="1"/>
</dbReference>
<dbReference type="PROSITE" id="PS51892">
    <property type="entry name" value="SUBTILASE"/>
    <property type="match status" value="1"/>
</dbReference>
<dbReference type="EMBL" id="JAJLJH010000001">
    <property type="protein sequence ID" value="MCK9684548.1"/>
    <property type="molecule type" value="Genomic_DNA"/>
</dbReference>
<gene>
    <name evidence="8" type="ORF">LPC04_02375</name>
</gene>
<evidence type="ECO:0000256" key="5">
    <source>
        <dbReference type="PROSITE-ProRule" id="PRU01240"/>
    </source>
</evidence>
<reference evidence="8" key="1">
    <citation type="submission" date="2021-11" db="EMBL/GenBank/DDBJ databases">
        <title>BS-T2-15 a new species belonging to the Comamonadaceae family isolated from the soil of a French oak forest.</title>
        <authorList>
            <person name="Mieszkin S."/>
            <person name="Alain K."/>
        </authorList>
    </citation>
    <scope>NUCLEOTIDE SEQUENCE</scope>
    <source>
        <strain evidence="8">BS-T2-15</strain>
    </source>
</reference>
<protein>
    <submittedName>
        <fullName evidence="8">S8 family serine peptidase</fullName>
    </submittedName>
</protein>
<dbReference type="GO" id="GO:0006508">
    <property type="term" value="P:proteolysis"/>
    <property type="evidence" value="ECO:0007669"/>
    <property type="project" value="UniProtKB-KW"/>
</dbReference>
<keyword evidence="4 5" id="KW-0720">Serine protease</keyword>
<dbReference type="Pfam" id="PF00082">
    <property type="entry name" value="Peptidase_S8"/>
    <property type="match status" value="1"/>
</dbReference>
<evidence type="ECO:0000256" key="3">
    <source>
        <dbReference type="ARBA" id="ARBA00022801"/>
    </source>
</evidence>
<comment type="caution">
    <text evidence="8">The sequence shown here is derived from an EMBL/GenBank/DDBJ whole genome shotgun (WGS) entry which is preliminary data.</text>
</comment>
<proteinExistence type="inferred from homology"/>
<keyword evidence="3 5" id="KW-0378">Hydrolase</keyword>
<feature type="domain" description="Peptidase S8/S53" evidence="7">
    <location>
        <begin position="187"/>
        <end position="403"/>
    </location>
</feature>
<dbReference type="InterPro" id="IPR023828">
    <property type="entry name" value="Peptidase_S8_Ser-AS"/>
</dbReference>
<dbReference type="GO" id="GO:0004252">
    <property type="term" value="F:serine-type endopeptidase activity"/>
    <property type="evidence" value="ECO:0007669"/>
    <property type="project" value="UniProtKB-UniRule"/>
</dbReference>
<dbReference type="InterPro" id="IPR015500">
    <property type="entry name" value="Peptidase_S8_subtilisin-rel"/>
</dbReference>
<keyword evidence="2 5" id="KW-0645">Protease</keyword>
<dbReference type="InterPro" id="IPR000209">
    <property type="entry name" value="Peptidase_S8/S53_dom"/>
</dbReference>
<dbReference type="PROSITE" id="PS00138">
    <property type="entry name" value="SUBTILASE_SER"/>
    <property type="match status" value="1"/>
</dbReference>
<dbReference type="PRINTS" id="PR00723">
    <property type="entry name" value="SUBTILISIN"/>
</dbReference>
<evidence type="ECO:0000313" key="8">
    <source>
        <dbReference type="EMBL" id="MCK9684548.1"/>
    </source>
</evidence>
<name>A0A9X1YEI5_9BURK</name>
<keyword evidence="6" id="KW-0732">Signal</keyword>
<sequence length="437" mass="44467">MSFRTCRFLALAAASACVATAHAQLRLPSLGSTLSPITRTPALQRLDPAVDAVLAPVDLATARLAAATQLARAHRRDLDRDPKGELIVRAELLAQPSSPAAREALLAAGFRPLREESLDGLDDAFVVMSAPSGLDLADAVARARAIDPAGAYDFHHIYLGSGSAGARGAAASIAEPASRASAGPLQVGLIDSGVDEAHPSLRHAEIRRHGCEDGAHPAPHGTAVASLMVGSADHFNSALPRAVLYAGDAYCDAATGGSVEAIARELAWLARMKVAVVNISLVGPANQILQRIVERAVAQGMLIVAAVGNDGPAAPPLYPASWPGVVGVGAVDGKLRLLPEGARGPQVMFVAPGADMAAAASGTRAFAPVRGTSFAAPFVAGLLAAGYQAATPEGARAALARLAAGARDLPQAPRDGIGRGLVAESLRTPLDAVALAR</sequence>
<feature type="signal peptide" evidence="6">
    <location>
        <begin position="1"/>
        <end position="23"/>
    </location>
</feature>
<evidence type="ECO:0000256" key="2">
    <source>
        <dbReference type="ARBA" id="ARBA00022670"/>
    </source>
</evidence>
<feature type="active site" description="Charge relay system" evidence="5">
    <location>
        <position position="220"/>
    </location>
</feature>
<dbReference type="SUPFAM" id="SSF52743">
    <property type="entry name" value="Subtilisin-like"/>
    <property type="match status" value="1"/>
</dbReference>
<evidence type="ECO:0000256" key="6">
    <source>
        <dbReference type="SAM" id="SignalP"/>
    </source>
</evidence>
<dbReference type="PANTHER" id="PTHR43806">
    <property type="entry name" value="PEPTIDASE S8"/>
    <property type="match status" value="1"/>
</dbReference>
<dbReference type="PANTHER" id="PTHR43806:SF11">
    <property type="entry name" value="CEREVISIN-RELATED"/>
    <property type="match status" value="1"/>
</dbReference>
<dbReference type="AlphaFoldDB" id="A0A9X1YEI5"/>
<dbReference type="Proteomes" id="UP001139353">
    <property type="component" value="Unassembled WGS sequence"/>
</dbReference>
<evidence type="ECO:0000256" key="1">
    <source>
        <dbReference type="ARBA" id="ARBA00011073"/>
    </source>
</evidence>
<dbReference type="InterPro" id="IPR050131">
    <property type="entry name" value="Peptidase_S8_subtilisin-like"/>
</dbReference>
<evidence type="ECO:0000313" key="9">
    <source>
        <dbReference type="Proteomes" id="UP001139353"/>
    </source>
</evidence>
<feature type="chain" id="PRO_5040780108" evidence="6">
    <location>
        <begin position="24"/>
        <end position="437"/>
    </location>
</feature>
<feature type="active site" description="Charge relay system" evidence="5">
    <location>
        <position position="373"/>
    </location>
</feature>
<comment type="similarity">
    <text evidence="1 5">Belongs to the peptidase S8 family.</text>
</comment>
<evidence type="ECO:0000256" key="4">
    <source>
        <dbReference type="ARBA" id="ARBA00022825"/>
    </source>
</evidence>
<organism evidence="8 9">
    <name type="scientific">Scleromatobacter humisilvae</name>
    <dbReference type="NCBI Taxonomy" id="2897159"/>
    <lineage>
        <taxon>Bacteria</taxon>
        <taxon>Pseudomonadati</taxon>
        <taxon>Pseudomonadota</taxon>
        <taxon>Betaproteobacteria</taxon>
        <taxon>Burkholderiales</taxon>
        <taxon>Sphaerotilaceae</taxon>
        <taxon>Scleromatobacter</taxon>
    </lineage>
</organism>
<dbReference type="Gene3D" id="3.40.50.200">
    <property type="entry name" value="Peptidase S8/S53 domain"/>
    <property type="match status" value="1"/>
</dbReference>
<dbReference type="InterPro" id="IPR036852">
    <property type="entry name" value="Peptidase_S8/S53_dom_sf"/>
</dbReference>